<comment type="caution">
    <text evidence="2">The sequence shown here is derived from an EMBL/GenBank/DDBJ whole genome shotgun (WGS) entry which is preliminary data.</text>
</comment>
<dbReference type="Proteomes" id="UP000670092">
    <property type="component" value="Unassembled WGS sequence"/>
</dbReference>
<sequence>MGTDVEPNQNKTKQKNKKKKKTLGHLLIPGVQQCYNYDLSKVFFDAFPTGFYQWETWFLYDNPQDRPGWGNRSTKEWENWNKVSMLYKALWVASIQALSTFLEI</sequence>
<dbReference type="VEuPathDB" id="FungiDB:I7I52_09122"/>
<accession>A0A8H7YZH6</accession>
<dbReference type="AlphaFoldDB" id="A0A8H7YZH6"/>
<name>A0A8H7YZH6_AJECA</name>
<feature type="region of interest" description="Disordered" evidence="1">
    <location>
        <begin position="1"/>
        <end position="20"/>
    </location>
</feature>
<gene>
    <name evidence="2" type="ORF">I7I52_09122</name>
</gene>
<evidence type="ECO:0000313" key="2">
    <source>
        <dbReference type="EMBL" id="KAG5298977.1"/>
    </source>
</evidence>
<protein>
    <submittedName>
        <fullName evidence="2">Uncharacterized protein</fullName>
    </submittedName>
</protein>
<proteinExistence type="predicted"/>
<evidence type="ECO:0000313" key="3">
    <source>
        <dbReference type="Proteomes" id="UP000670092"/>
    </source>
</evidence>
<reference evidence="2 3" key="1">
    <citation type="submission" date="2021-01" db="EMBL/GenBank/DDBJ databases">
        <title>Chromosome-level genome assembly of a human fungal pathogen reveals clustering of transcriptionally co-regulated genes.</title>
        <authorList>
            <person name="Voorhies M."/>
            <person name="Cohen S."/>
            <person name="Shea T.P."/>
            <person name="Petrus S."/>
            <person name="Munoz J.F."/>
            <person name="Poplawski S."/>
            <person name="Goldman W.E."/>
            <person name="Michael T."/>
            <person name="Cuomo C.A."/>
            <person name="Sil A."/>
            <person name="Beyhan S."/>
        </authorList>
    </citation>
    <scope>NUCLEOTIDE SEQUENCE [LARGE SCALE GENOMIC DNA]</scope>
    <source>
        <strain evidence="2 3">G184AR</strain>
    </source>
</reference>
<organism evidence="2 3">
    <name type="scientific">Ajellomyces capsulatus</name>
    <name type="common">Darling's disease fungus</name>
    <name type="synonym">Histoplasma capsulatum</name>
    <dbReference type="NCBI Taxonomy" id="5037"/>
    <lineage>
        <taxon>Eukaryota</taxon>
        <taxon>Fungi</taxon>
        <taxon>Dikarya</taxon>
        <taxon>Ascomycota</taxon>
        <taxon>Pezizomycotina</taxon>
        <taxon>Eurotiomycetes</taxon>
        <taxon>Eurotiomycetidae</taxon>
        <taxon>Onygenales</taxon>
        <taxon>Ajellomycetaceae</taxon>
        <taxon>Histoplasma</taxon>
    </lineage>
</organism>
<evidence type="ECO:0000256" key="1">
    <source>
        <dbReference type="SAM" id="MobiDB-lite"/>
    </source>
</evidence>
<dbReference type="EMBL" id="JAEVHI010000002">
    <property type="protein sequence ID" value="KAG5298977.1"/>
    <property type="molecule type" value="Genomic_DNA"/>
</dbReference>